<reference evidence="1" key="1">
    <citation type="submission" date="2022-02" db="EMBL/GenBank/DDBJ databases">
        <title>Plant Genome Project.</title>
        <authorList>
            <person name="Zhang R.-G."/>
        </authorList>
    </citation>
    <scope>NUCLEOTIDE SEQUENCE</scope>
    <source>
        <strain evidence="1">AT1</strain>
    </source>
</reference>
<evidence type="ECO:0000313" key="2">
    <source>
        <dbReference type="Proteomes" id="UP001062846"/>
    </source>
</evidence>
<accession>A0ACC0P9Z3</accession>
<comment type="caution">
    <text evidence="1">The sequence shown here is derived from an EMBL/GenBank/DDBJ whole genome shotgun (WGS) entry which is preliminary data.</text>
</comment>
<gene>
    <name evidence="1" type="ORF">RHMOL_Rhmol03G0019700</name>
</gene>
<keyword evidence="2" id="KW-1185">Reference proteome</keyword>
<name>A0ACC0P9Z3_RHOML</name>
<proteinExistence type="predicted"/>
<dbReference type="EMBL" id="CM046390">
    <property type="protein sequence ID" value="KAI8562245.1"/>
    <property type="molecule type" value="Genomic_DNA"/>
</dbReference>
<evidence type="ECO:0000313" key="1">
    <source>
        <dbReference type="EMBL" id="KAI8562245.1"/>
    </source>
</evidence>
<sequence length="150" mass="15392">MACSSGSCESGCYKYNNDAGAEEENQQSLKNEPPNGVTTGNNGVNRHNLCIKCKSHETIAATNPTAAAFAAGGDGGRFCAECFRSNLFGKFKFAVTSNAMISPSDNVLVAFSGGTSSRPADRQGRDRAAADCPRKGPAAGVHGPTGSLVG</sequence>
<organism evidence="1 2">
    <name type="scientific">Rhododendron molle</name>
    <name type="common">Chinese azalea</name>
    <name type="synonym">Azalea mollis</name>
    <dbReference type="NCBI Taxonomy" id="49168"/>
    <lineage>
        <taxon>Eukaryota</taxon>
        <taxon>Viridiplantae</taxon>
        <taxon>Streptophyta</taxon>
        <taxon>Embryophyta</taxon>
        <taxon>Tracheophyta</taxon>
        <taxon>Spermatophyta</taxon>
        <taxon>Magnoliopsida</taxon>
        <taxon>eudicotyledons</taxon>
        <taxon>Gunneridae</taxon>
        <taxon>Pentapetalae</taxon>
        <taxon>asterids</taxon>
        <taxon>Ericales</taxon>
        <taxon>Ericaceae</taxon>
        <taxon>Ericoideae</taxon>
        <taxon>Rhodoreae</taxon>
        <taxon>Rhododendron</taxon>
    </lineage>
</organism>
<dbReference type="Proteomes" id="UP001062846">
    <property type="component" value="Chromosome 3"/>
</dbReference>
<protein>
    <submittedName>
        <fullName evidence="1">Uncharacterized protein</fullName>
    </submittedName>
</protein>